<comment type="caution">
    <text evidence="1">The sequence shown here is derived from an EMBL/GenBank/DDBJ whole genome shotgun (WGS) entry which is preliminary data.</text>
</comment>
<dbReference type="EMBL" id="JAUKUA010000006">
    <property type="protein sequence ID" value="KAK0707840.1"/>
    <property type="molecule type" value="Genomic_DNA"/>
</dbReference>
<evidence type="ECO:0000313" key="2">
    <source>
        <dbReference type="Proteomes" id="UP001172102"/>
    </source>
</evidence>
<protein>
    <submittedName>
        <fullName evidence="1">Uncharacterized protein</fullName>
    </submittedName>
</protein>
<accession>A0AA40DLR9</accession>
<name>A0AA40DLR9_9PEZI</name>
<keyword evidence="2" id="KW-1185">Reference proteome</keyword>
<organism evidence="1 2">
    <name type="scientific">Lasiosphaeris hirsuta</name>
    <dbReference type="NCBI Taxonomy" id="260670"/>
    <lineage>
        <taxon>Eukaryota</taxon>
        <taxon>Fungi</taxon>
        <taxon>Dikarya</taxon>
        <taxon>Ascomycota</taxon>
        <taxon>Pezizomycotina</taxon>
        <taxon>Sordariomycetes</taxon>
        <taxon>Sordariomycetidae</taxon>
        <taxon>Sordariales</taxon>
        <taxon>Lasiosphaeriaceae</taxon>
        <taxon>Lasiosphaeris</taxon>
    </lineage>
</organism>
<evidence type="ECO:0000313" key="1">
    <source>
        <dbReference type="EMBL" id="KAK0707840.1"/>
    </source>
</evidence>
<dbReference type="AlphaFoldDB" id="A0AA40DLR9"/>
<dbReference type="Proteomes" id="UP001172102">
    <property type="component" value="Unassembled WGS sequence"/>
</dbReference>
<sequence length="207" mass="22608">MKRFQLGLAWRQSAQPWSLTQSATGRVPECQSAAKCCQRGQAMERQPVWRAWAVSARCVLAGFPRVQYPALSHLPPSAPSAKCVCTTGLACIASSQSAEVENQPYFLLPVKGPFFWFLGPFRHSFANFTQHLTFSPSFPQPTSLSTDTSGTRPLAALFEGPAAHLPSVVHPSTRHRCSCQHEDGPRCCRLAAGGRGTDCRGTHDCHL</sequence>
<gene>
    <name evidence="1" type="ORF">B0H67DRAFT_323407</name>
</gene>
<proteinExistence type="predicted"/>
<reference evidence="1" key="1">
    <citation type="submission" date="2023-06" db="EMBL/GenBank/DDBJ databases">
        <title>Genome-scale phylogeny and comparative genomics of the fungal order Sordariales.</title>
        <authorList>
            <consortium name="Lawrence Berkeley National Laboratory"/>
            <person name="Hensen N."/>
            <person name="Bonometti L."/>
            <person name="Westerberg I."/>
            <person name="Brannstrom I.O."/>
            <person name="Guillou S."/>
            <person name="Cros-Aarteil S."/>
            <person name="Calhoun S."/>
            <person name="Haridas S."/>
            <person name="Kuo A."/>
            <person name="Mondo S."/>
            <person name="Pangilinan J."/>
            <person name="Riley R."/>
            <person name="Labutti K."/>
            <person name="Andreopoulos B."/>
            <person name="Lipzen A."/>
            <person name="Chen C."/>
            <person name="Yanf M."/>
            <person name="Daum C."/>
            <person name="Ng V."/>
            <person name="Clum A."/>
            <person name="Steindorff A."/>
            <person name="Ohm R."/>
            <person name="Martin F."/>
            <person name="Silar P."/>
            <person name="Natvig D."/>
            <person name="Lalanne C."/>
            <person name="Gautier V."/>
            <person name="Ament-Velasquez S.L."/>
            <person name="Kruys A."/>
            <person name="Hutchinson M.I."/>
            <person name="Powell A.J."/>
            <person name="Barry K."/>
            <person name="Miller A.N."/>
            <person name="Grigoriev I.V."/>
            <person name="Debuchy R."/>
            <person name="Gladieux P."/>
            <person name="Thoren M.H."/>
            <person name="Johannesson H."/>
        </authorList>
    </citation>
    <scope>NUCLEOTIDE SEQUENCE</scope>
    <source>
        <strain evidence="1">SMH4607-1</strain>
    </source>
</reference>